<dbReference type="SUPFAM" id="SSF53649">
    <property type="entry name" value="Alkaline phosphatase-like"/>
    <property type="match status" value="1"/>
</dbReference>
<dbReference type="PANTHER" id="PTHR43751:SF2">
    <property type="entry name" value="SULFATASE N-TERMINAL DOMAIN-CONTAINING PROTEIN"/>
    <property type="match status" value="1"/>
</dbReference>
<gene>
    <name evidence="4" type="ORF">RBB81_07665</name>
</gene>
<dbReference type="InterPro" id="IPR052701">
    <property type="entry name" value="GAG_Ulvan_Degrading_Sulfatases"/>
</dbReference>
<evidence type="ECO:0000256" key="1">
    <source>
        <dbReference type="SAM" id="MobiDB-lite"/>
    </source>
</evidence>
<dbReference type="AlphaFoldDB" id="A0AAU7Z4J2"/>
<dbReference type="PANTHER" id="PTHR43751">
    <property type="entry name" value="SULFATASE"/>
    <property type="match status" value="1"/>
</dbReference>
<proteinExistence type="predicted"/>
<dbReference type="Gene3D" id="3.30.1120.10">
    <property type="match status" value="1"/>
</dbReference>
<feature type="region of interest" description="Disordered" evidence="1">
    <location>
        <begin position="243"/>
        <end position="262"/>
    </location>
</feature>
<dbReference type="InterPro" id="IPR017850">
    <property type="entry name" value="Alkaline_phosphatase_core_sf"/>
</dbReference>
<reference evidence="4" key="2">
    <citation type="journal article" date="2024" name="Environ. Microbiol.">
        <title>Genome analysis and description of Tunturibacter gen. nov. expands the diversity of Terriglobia in tundra soils.</title>
        <authorList>
            <person name="Messyasz A."/>
            <person name="Mannisto M.K."/>
            <person name="Kerkhof L.J."/>
            <person name="Haggblom M.M."/>
        </authorList>
    </citation>
    <scope>NUCLEOTIDE SEQUENCE</scope>
    <source>
        <strain evidence="4">M8UP39</strain>
    </source>
</reference>
<keyword evidence="2" id="KW-0812">Transmembrane</keyword>
<evidence type="ECO:0000259" key="3">
    <source>
        <dbReference type="Pfam" id="PF00884"/>
    </source>
</evidence>
<evidence type="ECO:0000313" key="4">
    <source>
        <dbReference type="EMBL" id="XCB23788.1"/>
    </source>
</evidence>
<dbReference type="KEGG" id="tgi:RBB81_07665"/>
<evidence type="ECO:0000256" key="2">
    <source>
        <dbReference type="SAM" id="Phobius"/>
    </source>
</evidence>
<dbReference type="Pfam" id="PF00884">
    <property type="entry name" value="Sulfatase"/>
    <property type="match status" value="1"/>
</dbReference>
<name>A0AAU7Z4J2_9BACT</name>
<protein>
    <submittedName>
        <fullName evidence="4">Arylsulfatase</fullName>
    </submittedName>
</protein>
<dbReference type="InterPro" id="IPR000917">
    <property type="entry name" value="Sulfatase_N"/>
</dbReference>
<feature type="transmembrane region" description="Helical" evidence="2">
    <location>
        <begin position="38"/>
        <end position="56"/>
    </location>
</feature>
<feature type="domain" description="Sulfatase N-terminal" evidence="3">
    <location>
        <begin position="66"/>
        <end position="416"/>
    </location>
</feature>
<organism evidence="4">
    <name type="scientific">Tunturiibacter gelidiferens</name>
    <dbReference type="NCBI Taxonomy" id="3069689"/>
    <lineage>
        <taxon>Bacteria</taxon>
        <taxon>Pseudomonadati</taxon>
        <taxon>Acidobacteriota</taxon>
        <taxon>Terriglobia</taxon>
        <taxon>Terriglobales</taxon>
        <taxon>Acidobacteriaceae</taxon>
        <taxon>Tunturiibacter</taxon>
    </lineage>
</organism>
<accession>A0AAU7Z4J2</accession>
<sequence length="574" mass="64615">MRTTHPLQVQTKFNGQHFRIEQAIEEDKMCFKAHYKKLTPALLAFLMLLIYVTRVSQAQPAQTKKPNIVVIMTDDVGIWNISAYHRGMMGGSTPNIDRIAKEGALFTDYYAQQSCTAGRAAFITGQTPFRTGLLMVGLPGAKQGLQDKDPTIAELLKPEGYATAQIGKNHLGDRNEYLPTVHGFDEFYGILYHLNAMEEPYAYDYPKMANFKERFGPRNVISSTATSVADSTTDPRWGTIGKQKIVDEGPLPPHPNMDPKATTNMEDIEPVLVKHSTDFMERSVKAGKPFFLWHNSTRMHVWTHLSPKWQDKSGFGLYADGMMELDWEVGELLKKIDDLGIADNTIVLFTSDNGPEIFTWPDGGNQPFRGEKGVTYEGGFRVPMLVKWPGVIKPNTIVNDIMSMEDWLPTLVAAAGDPDMKDKLLKGVKVGDKTFKTHLDGYNFIPYFKGEVTTGPRHEFFYFSNTADLMAMRYDQWKVSFKTIKGNLFTGEAQSTQAPIVTNLRQDPWERYQDESMNYGKWWGDKLWTMVPATVIVSQFLETFKEYPPSQKSGGLTVTQFLEAVQNGASGAGK</sequence>
<keyword evidence="2" id="KW-0472">Membrane</keyword>
<dbReference type="Gene3D" id="3.40.720.10">
    <property type="entry name" value="Alkaline Phosphatase, subunit A"/>
    <property type="match status" value="1"/>
</dbReference>
<keyword evidence="2" id="KW-1133">Transmembrane helix</keyword>
<dbReference type="CDD" id="cd16142">
    <property type="entry name" value="ARS_like"/>
    <property type="match status" value="1"/>
</dbReference>
<dbReference type="RefSeq" id="WP_353073275.1">
    <property type="nucleotide sequence ID" value="NZ_CP132938.1"/>
</dbReference>
<reference evidence="4" key="1">
    <citation type="submission" date="2023-08" db="EMBL/GenBank/DDBJ databases">
        <authorList>
            <person name="Messyasz A."/>
            <person name="Mannisto M.K."/>
            <person name="Kerkhof L.J."/>
            <person name="Haggblom M."/>
        </authorList>
    </citation>
    <scope>NUCLEOTIDE SEQUENCE</scope>
    <source>
        <strain evidence="4">M8UP39</strain>
    </source>
</reference>
<dbReference type="EMBL" id="CP132938">
    <property type="protein sequence ID" value="XCB23788.1"/>
    <property type="molecule type" value="Genomic_DNA"/>
</dbReference>